<organism evidence="4 5">
    <name type="scientific">Kaistella treverensis</name>
    <dbReference type="NCBI Taxonomy" id="631455"/>
    <lineage>
        <taxon>Bacteria</taxon>
        <taxon>Pseudomonadati</taxon>
        <taxon>Bacteroidota</taxon>
        <taxon>Flavobacteriia</taxon>
        <taxon>Flavobacteriales</taxon>
        <taxon>Weeksellaceae</taxon>
        <taxon>Chryseobacterium group</taxon>
        <taxon>Kaistella</taxon>
    </lineage>
</organism>
<dbReference type="GO" id="GO:0005975">
    <property type="term" value="P:carbohydrate metabolic process"/>
    <property type="evidence" value="ECO:0007669"/>
    <property type="project" value="TreeGrafter"/>
</dbReference>
<sequence>MNFKIKFALLFSSLASVFAFANINLPAVFTDNMVLQRNSQVVIWGNANPKEEITLKADFLDKEYKVTTGNDSTFKFVIPTGKEGGPYRISLKGYNEVVLNNVMLGEVWLLSGQSNMEMSASWGIKDGELEASKAHYPNIRFFFVPKLSSEFPQNNFFGNWQLCTPETMKNFSAVGYFFAQKLQEDLKGVPIGLICSAWGGTPAELWTPEEVFDSNPSLAENFKSLENSDYYPSQMSGAYNAMIYPVNNFKFKGALWYQGEPNTGNSEGYKDLLSSMISSWRLAKGYDFPFYIVQIAGFTGWSDTTVQIKNAQRVVAQTVPNSGMVVTTDLDKTDDIHPKNKKPIGVRMANLALKNVYNFKNGLVESPAFKNVEYIGSKAVLTFEFADGLHFKNSNSQLFEMAGNDGKYYPAKPTLKGNRITLVSTSVKNPVNVRYAWSNVAMPDLFNKSGLPLSSFTTESLK</sequence>
<feature type="chain" id="PRO_5015322168" evidence="2">
    <location>
        <begin position="22"/>
        <end position="462"/>
    </location>
</feature>
<dbReference type="PANTHER" id="PTHR22901">
    <property type="entry name" value="SIALATE O-ACETYLESTERASE"/>
    <property type="match status" value="1"/>
</dbReference>
<dbReference type="PANTHER" id="PTHR22901:SF0">
    <property type="entry name" value="SIALATE O-ACETYLESTERASE"/>
    <property type="match status" value="1"/>
</dbReference>
<keyword evidence="5" id="KW-1185">Reference proteome</keyword>
<evidence type="ECO:0000259" key="3">
    <source>
        <dbReference type="Pfam" id="PF03629"/>
    </source>
</evidence>
<name>A0A1I3LGU3_9FLAO</name>
<keyword evidence="2" id="KW-0732">Signal</keyword>
<dbReference type="GO" id="GO:0001681">
    <property type="term" value="F:sialate O-acetylesterase activity"/>
    <property type="evidence" value="ECO:0007669"/>
    <property type="project" value="InterPro"/>
</dbReference>
<feature type="signal peptide" evidence="2">
    <location>
        <begin position="1"/>
        <end position="21"/>
    </location>
</feature>
<dbReference type="SUPFAM" id="SSF52266">
    <property type="entry name" value="SGNH hydrolase"/>
    <property type="match status" value="1"/>
</dbReference>
<dbReference type="Gene3D" id="3.40.50.1110">
    <property type="entry name" value="SGNH hydrolase"/>
    <property type="match status" value="1"/>
</dbReference>
<gene>
    <name evidence="4" type="ORF">SAMN05421638_1122</name>
</gene>
<evidence type="ECO:0000313" key="5">
    <source>
        <dbReference type="Proteomes" id="UP000242560"/>
    </source>
</evidence>
<proteinExistence type="predicted"/>
<dbReference type="RefSeq" id="WP_089819453.1">
    <property type="nucleotide sequence ID" value="NZ_FORQ01000002.1"/>
</dbReference>
<accession>A0A1I3LGU3</accession>
<evidence type="ECO:0000313" key="4">
    <source>
        <dbReference type="EMBL" id="SFI84008.1"/>
    </source>
</evidence>
<reference evidence="5" key="1">
    <citation type="submission" date="2016-10" db="EMBL/GenBank/DDBJ databases">
        <authorList>
            <person name="Varghese N."/>
            <person name="Submissions S."/>
        </authorList>
    </citation>
    <scope>NUCLEOTIDE SEQUENCE [LARGE SCALE GENOMIC DNA]</scope>
    <source>
        <strain evidence="5">DSM 22251</strain>
    </source>
</reference>
<protein>
    <submittedName>
        <fullName evidence="4">Sialate O-acetylesterase</fullName>
    </submittedName>
</protein>
<evidence type="ECO:0000256" key="1">
    <source>
        <dbReference type="ARBA" id="ARBA00022801"/>
    </source>
</evidence>
<dbReference type="Proteomes" id="UP000242560">
    <property type="component" value="Unassembled WGS sequence"/>
</dbReference>
<dbReference type="Pfam" id="PF03629">
    <property type="entry name" value="SASA"/>
    <property type="match status" value="1"/>
</dbReference>
<keyword evidence="1" id="KW-0378">Hydrolase</keyword>
<dbReference type="InterPro" id="IPR039329">
    <property type="entry name" value="SIAE"/>
</dbReference>
<dbReference type="InterPro" id="IPR005181">
    <property type="entry name" value="SASA"/>
</dbReference>
<dbReference type="EMBL" id="FORQ01000002">
    <property type="protein sequence ID" value="SFI84008.1"/>
    <property type="molecule type" value="Genomic_DNA"/>
</dbReference>
<evidence type="ECO:0000256" key="2">
    <source>
        <dbReference type="SAM" id="SignalP"/>
    </source>
</evidence>
<dbReference type="AlphaFoldDB" id="A0A1I3LGU3"/>
<dbReference type="InterPro" id="IPR036514">
    <property type="entry name" value="SGNH_hydro_sf"/>
</dbReference>
<feature type="domain" description="Sialate O-acetylesterase" evidence="3">
    <location>
        <begin position="106"/>
        <end position="350"/>
    </location>
</feature>